<gene>
    <name evidence="2" type="primary">bioH</name>
    <name evidence="2" type="ORF">GCM10022277_00470</name>
</gene>
<reference evidence="3" key="1">
    <citation type="journal article" date="2019" name="Int. J. Syst. Evol. Microbiol.">
        <title>The Global Catalogue of Microorganisms (GCM) 10K type strain sequencing project: providing services to taxonomists for standard genome sequencing and annotation.</title>
        <authorList>
            <consortium name="The Broad Institute Genomics Platform"/>
            <consortium name="The Broad Institute Genome Sequencing Center for Infectious Disease"/>
            <person name="Wu L."/>
            <person name="Ma J."/>
        </authorList>
    </citation>
    <scope>NUCLEOTIDE SEQUENCE [LARGE SCALE GENOMIC DNA]</scope>
    <source>
        <strain evidence="3">JCM 17551</strain>
    </source>
</reference>
<dbReference type="Proteomes" id="UP001501565">
    <property type="component" value="Unassembled WGS sequence"/>
</dbReference>
<dbReference type="InterPro" id="IPR000073">
    <property type="entry name" value="AB_hydrolase_1"/>
</dbReference>
<sequence length="252" mass="27908">MERSEPSTRRVVVIGGWGCHSRWLDDFRASFKRLALDVHLVDLPGYHSGSGAASLEADILNTQSFDTLLENWFQNTSGLIESSPNTLLIGWSYGAMLAVQMSARLSKPCQVIGLGARPRFIEDPFSVFDEGTSQAFLQRMVRSPLKGLEYFISLTGQGEAKSQLLLLKQDVRDALPAEPAVLKASLEHLYRLDVTDAWHHLKMKGLLSDLYFKDDSLIASPEKRDNNIEGCHLAPVAHGAHVANALIPLIRT</sequence>
<organism evidence="2 3">
    <name type="scientific">Litoribacillus peritrichatus</name>
    <dbReference type="NCBI Taxonomy" id="718191"/>
    <lineage>
        <taxon>Bacteria</taxon>
        <taxon>Pseudomonadati</taxon>
        <taxon>Pseudomonadota</taxon>
        <taxon>Gammaproteobacteria</taxon>
        <taxon>Oceanospirillales</taxon>
        <taxon>Oceanospirillaceae</taxon>
        <taxon>Litoribacillus</taxon>
    </lineage>
</organism>
<dbReference type="Gene3D" id="3.40.50.1820">
    <property type="entry name" value="alpha/beta hydrolase"/>
    <property type="match status" value="1"/>
</dbReference>
<comment type="caution">
    <text evidence="2">The sequence shown here is derived from an EMBL/GenBank/DDBJ whole genome shotgun (WGS) entry which is preliminary data.</text>
</comment>
<dbReference type="InterPro" id="IPR029058">
    <property type="entry name" value="AB_hydrolase_fold"/>
</dbReference>
<proteinExistence type="predicted"/>
<feature type="domain" description="AB hydrolase-1" evidence="1">
    <location>
        <begin position="12"/>
        <end position="205"/>
    </location>
</feature>
<accession>A0ABP7LY17</accession>
<dbReference type="SUPFAM" id="SSF53474">
    <property type="entry name" value="alpha/beta-Hydrolases"/>
    <property type="match status" value="1"/>
</dbReference>
<evidence type="ECO:0000259" key="1">
    <source>
        <dbReference type="Pfam" id="PF12697"/>
    </source>
</evidence>
<dbReference type="EMBL" id="BAABBN010000002">
    <property type="protein sequence ID" value="GAA3909644.1"/>
    <property type="molecule type" value="Genomic_DNA"/>
</dbReference>
<dbReference type="Pfam" id="PF12697">
    <property type="entry name" value="Abhydrolase_6"/>
    <property type="match status" value="1"/>
</dbReference>
<keyword evidence="3" id="KW-1185">Reference proteome</keyword>
<name>A0ABP7LY17_9GAMM</name>
<evidence type="ECO:0000313" key="3">
    <source>
        <dbReference type="Proteomes" id="UP001501565"/>
    </source>
</evidence>
<protein>
    <submittedName>
        <fullName evidence="2">Pimeloyl-ACP methyl ester esterase BioH</fullName>
    </submittedName>
</protein>
<dbReference type="RefSeq" id="WP_344794239.1">
    <property type="nucleotide sequence ID" value="NZ_BAABBN010000002.1"/>
</dbReference>
<evidence type="ECO:0000313" key="2">
    <source>
        <dbReference type="EMBL" id="GAA3909644.1"/>
    </source>
</evidence>